<comment type="caution">
    <text evidence="2">The sequence shown here is derived from an EMBL/GenBank/DDBJ whole genome shotgun (WGS) entry which is preliminary data.</text>
</comment>
<sequence>MSLGDVAGLIAAIAFVALVGFLALPLIKLGKVFDAATQSVKDITDHALPVLDETVTTVATTNAQLMKVDTMTTSAAEISQNVSALTALVSATIGGPLIKVAAFSYGVRQALSGLAEKVRR</sequence>
<reference evidence="2 3" key="1">
    <citation type="submission" date="2014-01" db="EMBL/GenBank/DDBJ databases">
        <title>Actinotalea ferrariae CF5-4.</title>
        <authorList>
            <person name="Chen F."/>
            <person name="Li Y."/>
            <person name="Wang G."/>
        </authorList>
    </citation>
    <scope>NUCLEOTIDE SEQUENCE [LARGE SCALE GENOMIC DNA]</scope>
    <source>
        <strain evidence="2 3">CF5-4</strain>
    </source>
</reference>
<keyword evidence="1" id="KW-1133">Transmembrane helix</keyword>
<dbReference type="EMBL" id="AXCW01000165">
    <property type="protein sequence ID" value="EYR62818.1"/>
    <property type="molecule type" value="Genomic_DNA"/>
</dbReference>
<feature type="transmembrane region" description="Helical" evidence="1">
    <location>
        <begin position="6"/>
        <end position="27"/>
    </location>
</feature>
<gene>
    <name evidence="2" type="ORF">N866_04985</name>
</gene>
<dbReference type="AlphaFoldDB" id="A0A021VNX8"/>
<organism evidence="2 3">
    <name type="scientific">Actinotalea ferrariae CF5-4</name>
    <dbReference type="NCBI Taxonomy" id="948458"/>
    <lineage>
        <taxon>Bacteria</taxon>
        <taxon>Bacillati</taxon>
        <taxon>Actinomycetota</taxon>
        <taxon>Actinomycetes</taxon>
        <taxon>Micrococcales</taxon>
        <taxon>Cellulomonadaceae</taxon>
        <taxon>Actinotalea</taxon>
    </lineage>
</organism>
<evidence type="ECO:0000313" key="3">
    <source>
        <dbReference type="Proteomes" id="UP000019753"/>
    </source>
</evidence>
<keyword evidence="3" id="KW-1185">Reference proteome</keyword>
<evidence type="ECO:0000256" key="1">
    <source>
        <dbReference type="SAM" id="Phobius"/>
    </source>
</evidence>
<dbReference type="OrthoDB" id="3237344at2"/>
<keyword evidence="1" id="KW-0812">Transmembrane</keyword>
<keyword evidence="1" id="KW-0472">Membrane</keyword>
<dbReference type="InterPro" id="IPR009293">
    <property type="entry name" value="UPF0478"/>
</dbReference>
<dbReference type="RefSeq" id="WP_034227130.1">
    <property type="nucleotide sequence ID" value="NZ_AXCW01000165.1"/>
</dbReference>
<evidence type="ECO:0000313" key="2">
    <source>
        <dbReference type="EMBL" id="EYR62818.1"/>
    </source>
</evidence>
<proteinExistence type="predicted"/>
<dbReference type="Pfam" id="PF06103">
    <property type="entry name" value="DUF948"/>
    <property type="match status" value="1"/>
</dbReference>
<protein>
    <recommendedName>
        <fullName evidence="4">DUF948 domain-containing protein</fullName>
    </recommendedName>
</protein>
<accession>A0A021VNX8</accession>
<name>A0A021VNX8_9CELL</name>
<evidence type="ECO:0008006" key="4">
    <source>
        <dbReference type="Google" id="ProtNLM"/>
    </source>
</evidence>
<dbReference type="Proteomes" id="UP000019753">
    <property type="component" value="Unassembled WGS sequence"/>
</dbReference>